<evidence type="ECO:0000313" key="1">
    <source>
        <dbReference type="EMBL" id="KAI8657359.1"/>
    </source>
</evidence>
<accession>A0ACC0QMN9</accession>
<dbReference type="EMBL" id="CM046511">
    <property type="protein sequence ID" value="KAI8657359.1"/>
    <property type="molecule type" value="Genomic_DNA"/>
</dbReference>
<comment type="caution">
    <text evidence="1">The sequence shown here is derived from an EMBL/GenBank/DDBJ whole genome shotgun (WGS) entry which is preliminary data.</text>
</comment>
<reference evidence="1" key="1">
    <citation type="submission" date="2022-06" db="EMBL/GenBank/DDBJ databases">
        <title>Fusarium solani species complex genomes reveal bases of compartmentalisation and animal pathogenesis.</title>
        <authorList>
            <person name="Tsai I.J."/>
        </authorList>
    </citation>
    <scope>NUCLEOTIDE SEQUENCE</scope>
    <source>
        <strain evidence="1">Fu6.1</strain>
    </source>
</reference>
<proteinExistence type="predicted"/>
<gene>
    <name evidence="1" type="ORF">NCS57_01114000</name>
</gene>
<name>A0ACC0QMN9_9HYPO</name>
<protein>
    <submittedName>
        <fullName evidence="1">Uncharacterized protein</fullName>
    </submittedName>
</protein>
<keyword evidence="2" id="KW-1185">Reference proteome</keyword>
<evidence type="ECO:0000313" key="2">
    <source>
        <dbReference type="Proteomes" id="UP001065298"/>
    </source>
</evidence>
<sequence>MLAAHRDQENLVHSQQIPTKQQHKTPGARYPKTPSRFAQHDENAPAAFTGKTGLGGAKAFLGNDKTLTKGHGAQQAMATPMGMGIFPKKTKTNWLIENTSSGTRSRAPLGNKTTNAKAKNGQAGGVKDIVKEIEKTQLKPTAQKPKLRPVDLAPLEFRVKEEQKAIEQEEEEPEYAPPKPKDLPYESDVFPKDLLTLEGLKKENLLKGYYQHFYNPVDDQGISRQDREFEAALKKVATKAEERNKQEINALTWNIDDLSETEDHAKPAVTKNAAAGVSGQKRTGIRSKQPSSLASRRAASALSIHSDTSSNTKVPTVARTTKARKPLSSLVQGRKTTRTVAPTKASHADSATAQAASRTTIGYNRGRSASSMMQAQTRGAGATVRPQRSVKPLETLDSIQSDSTITPARLRQAALKKQESQPRPQFMSIFDEDSEGDDLGPLSQPLVLSDDEDEFELKLNF</sequence>
<dbReference type="Proteomes" id="UP001065298">
    <property type="component" value="Chromosome 9"/>
</dbReference>
<organism evidence="1 2">
    <name type="scientific">Fusarium keratoplasticum</name>
    <dbReference type="NCBI Taxonomy" id="1328300"/>
    <lineage>
        <taxon>Eukaryota</taxon>
        <taxon>Fungi</taxon>
        <taxon>Dikarya</taxon>
        <taxon>Ascomycota</taxon>
        <taxon>Pezizomycotina</taxon>
        <taxon>Sordariomycetes</taxon>
        <taxon>Hypocreomycetidae</taxon>
        <taxon>Hypocreales</taxon>
        <taxon>Nectriaceae</taxon>
        <taxon>Fusarium</taxon>
        <taxon>Fusarium solani species complex</taxon>
    </lineage>
</organism>